<dbReference type="Pfam" id="PF15811">
    <property type="entry name" value="SVIP"/>
    <property type="match status" value="1"/>
</dbReference>
<evidence type="ECO:0000256" key="4">
    <source>
        <dbReference type="SAM" id="MobiDB-lite"/>
    </source>
</evidence>
<feature type="compositionally biased region" description="Low complexity" evidence="4">
    <location>
        <begin position="67"/>
        <end position="79"/>
    </location>
</feature>
<keyword evidence="6" id="KW-1185">Reference proteome</keyword>
<keyword evidence="2" id="KW-0564">Palmitate</keyword>
<comment type="caution">
    <text evidence="5">The sequence shown here is derived from an EMBL/GenBank/DDBJ whole genome shotgun (WGS) entry which is preliminary data.</text>
</comment>
<proteinExistence type="predicted"/>
<name>A0AAE8MP37_9PEZI</name>
<reference evidence="5" key="1">
    <citation type="submission" date="2018-03" db="EMBL/GenBank/DDBJ databases">
        <authorList>
            <person name="Guldener U."/>
        </authorList>
    </citation>
    <scope>NUCLEOTIDE SEQUENCE</scope>
</reference>
<evidence type="ECO:0000256" key="3">
    <source>
        <dbReference type="ARBA" id="ARBA00023288"/>
    </source>
</evidence>
<accession>A0AAE8MP37</accession>
<organism evidence="5 6">
    <name type="scientific">Cephalotrichum gorgonifer</name>
    <dbReference type="NCBI Taxonomy" id="2041049"/>
    <lineage>
        <taxon>Eukaryota</taxon>
        <taxon>Fungi</taxon>
        <taxon>Dikarya</taxon>
        <taxon>Ascomycota</taxon>
        <taxon>Pezizomycotina</taxon>
        <taxon>Sordariomycetes</taxon>
        <taxon>Hypocreomycetidae</taxon>
        <taxon>Microascales</taxon>
        <taxon>Microascaceae</taxon>
        <taxon>Cephalotrichum</taxon>
    </lineage>
</organism>
<feature type="compositionally biased region" description="Basic and acidic residues" evidence="4">
    <location>
        <begin position="107"/>
        <end position="124"/>
    </location>
</feature>
<evidence type="ECO:0000313" key="5">
    <source>
        <dbReference type="EMBL" id="SPN96756.1"/>
    </source>
</evidence>
<keyword evidence="3" id="KW-0449">Lipoprotein</keyword>
<dbReference type="Proteomes" id="UP001187682">
    <property type="component" value="Unassembled WGS sequence"/>
</dbReference>
<evidence type="ECO:0000256" key="2">
    <source>
        <dbReference type="ARBA" id="ARBA00023139"/>
    </source>
</evidence>
<keyword evidence="1" id="KW-0519">Myristate</keyword>
<dbReference type="EMBL" id="ONZQ02000001">
    <property type="protein sequence ID" value="SPN96756.1"/>
    <property type="molecule type" value="Genomic_DNA"/>
</dbReference>
<dbReference type="AlphaFoldDB" id="A0AAE8MP37"/>
<sequence>MGSLCSKASSDNFAGAGRPLGSAPAPAGTSSVPKTVKVGGPPRTLGGGPGASPHGESADGLIDARSRAAAAAEARAQAAKPSGKLGAKLEAQKKMSRTEALQAASSDEQRARDIDASASALRHD</sequence>
<feature type="compositionally biased region" description="Polar residues" evidence="4">
    <location>
        <begin position="1"/>
        <end position="12"/>
    </location>
</feature>
<evidence type="ECO:0000313" key="6">
    <source>
        <dbReference type="Proteomes" id="UP001187682"/>
    </source>
</evidence>
<feature type="region of interest" description="Disordered" evidence="4">
    <location>
        <begin position="1"/>
        <end position="124"/>
    </location>
</feature>
<protein>
    <submittedName>
        <fullName evidence="5">Uncharacterized protein</fullName>
    </submittedName>
</protein>
<dbReference type="InterPro" id="IPR031632">
    <property type="entry name" value="SVIP"/>
</dbReference>
<evidence type="ECO:0000256" key="1">
    <source>
        <dbReference type="ARBA" id="ARBA00022707"/>
    </source>
</evidence>
<gene>
    <name evidence="5" type="ORF">DNG_00276</name>
</gene>